<reference evidence="7" key="1">
    <citation type="submission" date="2013-04" db="EMBL/GenBank/DDBJ databases">
        <authorList>
            <person name="Qu J."/>
            <person name="Murali S.C."/>
            <person name="Bandaranaike D."/>
            <person name="Bellair M."/>
            <person name="Blankenburg K."/>
            <person name="Chao H."/>
            <person name="Dinh H."/>
            <person name="Doddapaneni H."/>
            <person name="Downs B."/>
            <person name="Dugan-Rocha S."/>
            <person name="Elkadiri S."/>
            <person name="Gnanaolivu R.D."/>
            <person name="Hernandez B."/>
            <person name="Javaid M."/>
            <person name="Jayaseelan J.C."/>
            <person name="Lee S."/>
            <person name="Li M."/>
            <person name="Ming W."/>
            <person name="Munidasa M."/>
            <person name="Muniz J."/>
            <person name="Nguyen L."/>
            <person name="Ongeri F."/>
            <person name="Osuji N."/>
            <person name="Pu L.-L."/>
            <person name="Puazo M."/>
            <person name="Qu C."/>
            <person name="Quiroz J."/>
            <person name="Raj R."/>
            <person name="Weissenberger G."/>
            <person name="Xin Y."/>
            <person name="Zou X."/>
            <person name="Han Y."/>
            <person name="Richards S."/>
            <person name="Worley K."/>
            <person name="Muzny D."/>
            <person name="Gibbs R."/>
        </authorList>
    </citation>
    <scope>NUCLEOTIDE SEQUENCE</scope>
    <source>
        <strain evidence="7">Sampled in the wild</strain>
    </source>
</reference>
<dbReference type="InterPro" id="IPR029058">
    <property type="entry name" value="AB_hydrolase_fold"/>
</dbReference>
<name>A0A8K0NTZ8_LADFU</name>
<keyword evidence="4" id="KW-0325">Glycoprotein</keyword>
<feature type="domain" description="Carboxylesterase type B" evidence="6">
    <location>
        <begin position="241"/>
        <end position="288"/>
    </location>
</feature>
<dbReference type="Pfam" id="PF00135">
    <property type="entry name" value="COesterase"/>
    <property type="match status" value="2"/>
</dbReference>
<comment type="similarity">
    <text evidence="1">Belongs to the type-B carboxylesterase/lipase family.</text>
</comment>
<evidence type="ECO:0000256" key="4">
    <source>
        <dbReference type="ARBA" id="ARBA00023180"/>
    </source>
</evidence>
<feature type="signal peptide" evidence="5">
    <location>
        <begin position="1"/>
        <end position="16"/>
    </location>
</feature>
<dbReference type="SUPFAM" id="SSF53474">
    <property type="entry name" value="alpha/beta-Hydrolases"/>
    <property type="match status" value="2"/>
</dbReference>
<feature type="domain" description="Carboxylesterase type B" evidence="6">
    <location>
        <begin position="67"/>
        <end position="240"/>
    </location>
</feature>
<sequence length="290" mass="31423">MLSGALVLFLAVGAIAIDGDVLVRTPKGAIRGTTLISRNGRTIYSFRGIRYALPPTGERRFKIPLTKEDDLHPVIVLFHPGAWFAGSGQSNLAGPQYLLDEDVVFVSINQRLGAFGFLSTGDSESPGNYALKDQQLALQWVRDNAQHFGGDPNSVTLFGSTSGGASAQYHMLSPQSAGLFHRVIAASGSCLCSWALNKDPLTLAKRQAALLDCPHDENTTSKEIMDCIKTKDTAEISKSFRRLRAPVPSTDLWTGVFNATEDKPSCPQGNDFIDGPISEDCLFLNIYTTK</sequence>
<proteinExistence type="inferred from homology"/>
<evidence type="ECO:0000313" key="8">
    <source>
        <dbReference type="Proteomes" id="UP000792457"/>
    </source>
</evidence>
<dbReference type="PANTHER" id="PTHR43142:SF1">
    <property type="entry name" value="CARBOXYLIC ESTER HYDROLASE"/>
    <property type="match status" value="1"/>
</dbReference>
<feature type="chain" id="PRO_5035437803" description="Carboxylesterase type B domain-containing protein" evidence="5">
    <location>
        <begin position="17"/>
        <end position="290"/>
    </location>
</feature>
<evidence type="ECO:0000256" key="3">
    <source>
        <dbReference type="ARBA" id="ARBA00022801"/>
    </source>
</evidence>
<keyword evidence="2" id="KW-0719">Serine esterase</keyword>
<dbReference type="Gene3D" id="3.40.50.1820">
    <property type="entry name" value="alpha/beta hydrolase"/>
    <property type="match status" value="3"/>
</dbReference>
<accession>A0A8K0NTZ8</accession>
<evidence type="ECO:0000313" key="7">
    <source>
        <dbReference type="EMBL" id="KAG8221943.1"/>
    </source>
</evidence>
<evidence type="ECO:0000256" key="2">
    <source>
        <dbReference type="ARBA" id="ARBA00022487"/>
    </source>
</evidence>
<evidence type="ECO:0000259" key="6">
    <source>
        <dbReference type="Pfam" id="PF00135"/>
    </source>
</evidence>
<keyword evidence="5" id="KW-0732">Signal</keyword>
<keyword evidence="8" id="KW-1185">Reference proteome</keyword>
<dbReference type="PANTHER" id="PTHR43142">
    <property type="entry name" value="CARBOXYLIC ESTER HYDROLASE"/>
    <property type="match status" value="1"/>
</dbReference>
<dbReference type="Proteomes" id="UP000792457">
    <property type="component" value="Unassembled WGS sequence"/>
</dbReference>
<dbReference type="GO" id="GO:0052689">
    <property type="term" value="F:carboxylic ester hydrolase activity"/>
    <property type="evidence" value="ECO:0007669"/>
    <property type="project" value="UniProtKB-KW"/>
</dbReference>
<dbReference type="InterPro" id="IPR002018">
    <property type="entry name" value="CarbesteraseB"/>
</dbReference>
<comment type="caution">
    <text evidence="7">The sequence shown here is derived from an EMBL/GenBank/DDBJ whole genome shotgun (WGS) entry which is preliminary data.</text>
</comment>
<dbReference type="EMBL" id="KZ308118">
    <property type="protein sequence ID" value="KAG8221943.1"/>
    <property type="molecule type" value="Genomic_DNA"/>
</dbReference>
<reference evidence="7" key="2">
    <citation type="submission" date="2017-10" db="EMBL/GenBank/DDBJ databases">
        <title>Ladona fulva Genome sequencing and assembly.</title>
        <authorList>
            <person name="Murali S."/>
            <person name="Richards S."/>
            <person name="Bandaranaike D."/>
            <person name="Bellair M."/>
            <person name="Blankenburg K."/>
            <person name="Chao H."/>
            <person name="Dinh H."/>
            <person name="Doddapaneni H."/>
            <person name="Dugan-Rocha S."/>
            <person name="Elkadiri S."/>
            <person name="Gnanaolivu R."/>
            <person name="Hernandez B."/>
            <person name="Skinner E."/>
            <person name="Javaid M."/>
            <person name="Lee S."/>
            <person name="Li M."/>
            <person name="Ming W."/>
            <person name="Munidasa M."/>
            <person name="Muniz J."/>
            <person name="Nguyen L."/>
            <person name="Hughes D."/>
            <person name="Osuji N."/>
            <person name="Pu L.-L."/>
            <person name="Puazo M."/>
            <person name="Qu C."/>
            <person name="Quiroz J."/>
            <person name="Raj R."/>
            <person name="Weissenberger G."/>
            <person name="Xin Y."/>
            <person name="Zou X."/>
            <person name="Han Y."/>
            <person name="Worley K."/>
            <person name="Muzny D."/>
            <person name="Gibbs R."/>
        </authorList>
    </citation>
    <scope>NUCLEOTIDE SEQUENCE</scope>
    <source>
        <strain evidence="7">Sampled in the wild</strain>
    </source>
</reference>
<evidence type="ECO:0000256" key="5">
    <source>
        <dbReference type="SAM" id="SignalP"/>
    </source>
</evidence>
<dbReference type="OrthoDB" id="6846267at2759"/>
<organism evidence="7 8">
    <name type="scientific">Ladona fulva</name>
    <name type="common">Scarce chaser dragonfly</name>
    <name type="synonym">Libellula fulva</name>
    <dbReference type="NCBI Taxonomy" id="123851"/>
    <lineage>
        <taxon>Eukaryota</taxon>
        <taxon>Metazoa</taxon>
        <taxon>Ecdysozoa</taxon>
        <taxon>Arthropoda</taxon>
        <taxon>Hexapoda</taxon>
        <taxon>Insecta</taxon>
        <taxon>Pterygota</taxon>
        <taxon>Palaeoptera</taxon>
        <taxon>Odonata</taxon>
        <taxon>Epiprocta</taxon>
        <taxon>Anisoptera</taxon>
        <taxon>Libelluloidea</taxon>
        <taxon>Libellulidae</taxon>
        <taxon>Ladona</taxon>
    </lineage>
</organism>
<protein>
    <recommendedName>
        <fullName evidence="6">Carboxylesterase type B domain-containing protein</fullName>
    </recommendedName>
</protein>
<feature type="non-terminal residue" evidence="7">
    <location>
        <position position="1"/>
    </location>
</feature>
<gene>
    <name evidence="7" type="ORF">J437_LFUL007784</name>
</gene>
<keyword evidence="3" id="KW-0378">Hydrolase</keyword>
<evidence type="ECO:0000256" key="1">
    <source>
        <dbReference type="ARBA" id="ARBA00005964"/>
    </source>
</evidence>
<dbReference type="AlphaFoldDB" id="A0A8K0NTZ8"/>